<dbReference type="PANTHER" id="PTHR10559">
    <property type="entry name" value="TRANSCOBALAMIN-1/GASTRIC INTRINSIC FACTOR"/>
    <property type="match status" value="1"/>
</dbReference>
<feature type="domain" description="Transcobalamin-like C-terminal" evidence="1">
    <location>
        <begin position="101"/>
        <end position="160"/>
    </location>
</feature>
<dbReference type="InterPro" id="IPR027954">
    <property type="entry name" value="Transcobalamin-like_C"/>
</dbReference>
<dbReference type="OrthoDB" id="6343110at2759"/>
<dbReference type="GO" id="GO:0015889">
    <property type="term" value="P:cobalamin transport"/>
    <property type="evidence" value="ECO:0007669"/>
    <property type="project" value="TreeGrafter"/>
</dbReference>
<dbReference type="FunCoup" id="A0A6J2QVV3">
    <property type="interactions" value="29"/>
</dbReference>
<dbReference type="AlphaFoldDB" id="A0A6J2QVV3"/>
<dbReference type="GO" id="GO:0005615">
    <property type="term" value="C:extracellular space"/>
    <property type="evidence" value="ECO:0007669"/>
    <property type="project" value="TreeGrafter"/>
</dbReference>
<dbReference type="Pfam" id="PF14478">
    <property type="entry name" value="DUF4430"/>
    <property type="match status" value="1"/>
</dbReference>
<dbReference type="Gene3D" id="2.170.130.30">
    <property type="match status" value="1"/>
</dbReference>
<dbReference type="InterPro" id="IPR051588">
    <property type="entry name" value="Cobalamin_Transport"/>
</dbReference>
<dbReference type="RefSeq" id="XP_029302718.1">
    <property type="nucleotide sequence ID" value="XM_029446858.1"/>
</dbReference>
<evidence type="ECO:0000313" key="2">
    <source>
        <dbReference type="Proteomes" id="UP000504630"/>
    </source>
</evidence>
<reference evidence="3" key="1">
    <citation type="submission" date="2025-08" db="UniProtKB">
        <authorList>
            <consortium name="RefSeq"/>
        </authorList>
    </citation>
    <scope>IDENTIFICATION</scope>
</reference>
<dbReference type="GO" id="GO:0031419">
    <property type="term" value="F:cobalamin binding"/>
    <property type="evidence" value="ECO:0007669"/>
    <property type="project" value="TreeGrafter"/>
</dbReference>
<organism evidence="2 3">
    <name type="scientific">Cottoperca gobio</name>
    <name type="common">Frogmouth</name>
    <name type="synonym">Aphritis gobio</name>
    <dbReference type="NCBI Taxonomy" id="56716"/>
    <lineage>
        <taxon>Eukaryota</taxon>
        <taxon>Metazoa</taxon>
        <taxon>Chordata</taxon>
        <taxon>Craniata</taxon>
        <taxon>Vertebrata</taxon>
        <taxon>Euteleostomi</taxon>
        <taxon>Actinopterygii</taxon>
        <taxon>Neopterygii</taxon>
        <taxon>Teleostei</taxon>
        <taxon>Neoteleostei</taxon>
        <taxon>Acanthomorphata</taxon>
        <taxon>Eupercaria</taxon>
        <taxon>Perciformes</taxon>
        <taxon>Notothenioidei</taxon>
        <taxon>Bovichtidae</taxon>
        <taxon>Cottoperca</taxon>
    </lineage>
</organism>
<evidence type="ECO:0000259" key="1">
    <source>
        <dbReference type="Pfam" id="PF14478"/>
    </source>
</evidence>
<proteinExistence type="predicted"/>
<dbReference type="GeneID" id="115018053"/>
<gene>
    <name evidence="3" type="primary">LOC115018053</name>
</gene>
<name>A0A6J2QVV3_COTGO</name>
<keyword evidence="2" id="KW-1185">Reference proteome</keyword>
<accession>A0A6J2QVV3</accession>
<protein>
    <submittedName>
        <fullName evidence="3">Transcobalamin-1-like</fullName>
    </submittedName>
</protein>
<dbReference type="InParanoid" id="A0A6J2QVV3"/>
<dbReference type="Proteomes" id="UP000504630">
    <property type="component" value="Chromosome 13"/>
</dbReference>
<evidence type="ECO:0000313" key="3">
    <source>
        <dbReference type="RefSeq" id="XP_029302718.1"/>
    </source>
</evidence>
<sequence>MWRKLYILLTGVFPTQQLGRRNLRKKRIHYQISCTLTALLLLLLPGVPASNCTTSISVLVTNSVTSCTANQTYSTCVVFRGILLGGLRRLQESNEGFEFTYTEDPNYGPFLQSVNGLAGSTNERTYWELLVKNENNTIRPNVGIGCYIPSTNDEIILKYNMY</sequence>
<dbReference type="PANTHER" id="PTHR10559:SF18">
    <property type="entry name" value="TRANSCOBALAMIN II"/>
    <property type="match status" value="1"/>
</dbReference>
<dbReference type="KEGG" id="cgob:115018053"/>